<proteinExistence type="predicted"/>
<reference evidence="1 2" key="1">
    <citation type="journal article" date="2013" name="Nat. Commun.">
        <title>The evolution and pathogenic mechanisms of the rice sheath blight pathogen.</title>
        <authorList>
            <person name="Zheng A."/>
            <person name="Lin R."/>
            <person name="Xu L."/>
            <person name="Qin P."/>
            <person name="Tang C."/>
            <person name="Ai P."/>
            <person name="Zhang D."/>
            <person name="Liu Y."/>
            <person name="Sun Z."/>
            <person name="Feng H."/>
            <person name="Wang Y."/>
            <person name="Chen Y."/>
            <person name="Liang X."/>
            <person name="Fu R."/>
            <person name="Li Q."/>
            <person name="Zhang J."/>
            <person name="Yu X."/>
            <person name="Xie Z."/>
            <person name="Ding L."/>
            <person name="Guan P."/>
            <person name="Tang J."/>
            <person name="Liang Y."/>
            <person name="Wang S."/>
            <person name="Deng Q."/>
            <person name="Li S."/>
            <person name="Zhu J."/>
            <person name="Wang L."/>
            <person name="Liu H."/>
            <person name="Li P."/>
        </authorList>
    </citation>
    <scope>NUCLEOTIDE SEQUENCE [LARGE SCALE GENOMIC DNA]</scope>
    <source>
        <strain evidence="2">AG-1 IA</strain>
    </source>
</reference>
<dbReference type="AlphaFoldDB" id="L8WII4"/>
<protein>
    <submittedName>
        <fullName evidence="1">Uncharacterized protein</fullName>
    </submittedName>
</protein>
<comment type="caution">
    <text evidence="1">The sequence shown here is derived from an EMBL/GenBank/DDBJ whole genome shotgun (WGS) entry which is preliminary data.</text>
</comment>
<dbReference type="HOGENOM" id="CLU_850405_0_0_1"/>
<accession>L8WII4</accession>
<evidence type="ECO:0000313" key="2">
    <source>
        <dbReference type="Proteomes" id="UP000011668"/>
    </source>
</evidence>
<gene>
    <name evidence="1" type="ORF">AG1IA_09422</name>
</gene>
<name>L8WII4_THACA</name>
<dbReference type="EMBL" id="AFRT01003271">
    <property type="protein sequence ID" value="ELU36547.1"/>
    <property type="molecule type" value="Genomic_DNA"/>
</dbReference>
<evidence type="ECO:0000313" key="1">
    <source>
        <dbReference type="EMBL" id="ELU36547.1"/>
    </source>
</evidence>
<keyword evidence="2" id="KW-1185">Reference proteome</keyword>
<organism evidence="1 2">
    <name type="scientific">Thanatephorus cucumeris (strain AG1-IA)</name>
    <name type="common">Rice sheath blight fungus</name>
    <name type="synonym">Rhizoctonia solani</name>
    <dbReference type="NCBI Taxonomy" id="983506"/>
    <lineage>
        <taxon>Eukaryota</taxon>
        <taxon>Fungi</taxon>
        <taxon>Dikarya</taxon>
        <taxon>Basidiomycota</taxon>
        <taxon>Agaricomycotina</taxon>
        <taxon>Agaricomycetes</taxon>
        <taxon>Cantharellales</taxon>
        <taxon>Ceratobasidiaceae</taxon>
        <taxon>Rhizoctonia</taxon>
        <taxon>Rhizoctonia solani AG-1</taxon>
    </lineage>
</organism>
<dbReference type="Proteomes" id="UP000011668">
    <property type="component" value="Unassembled WGS sequence"/>
</dbReference>
<sequence>MANSDVGTLCPCAAITSGASGPAAYSAACPSAGASTGLSLDWTSKSPRLFFNTQRNEDIGMKGRQARMSTRGPTGRRFQLQKQVGLTLLLLPSARRDLGTLLCDETLRIGRLPASRFLRVNTLASSKLLSHGEFQVRALSVDRANKSTDLFILVMSIPSTIRFNTYELNSLHKNSSDRRSFVWSIFTAGPHVTRPLTPSHTDKGTPPADWFTELSKAYNSPIYHPEHVRCPWASSIPYRSRSINNSCHVLSLLSSNLTGQPSSLDCLFRYLPERNFAMALLVDLGDLTSLFSGIAKHRIRAFLLEYDNKQISVTSRRPRKALCLTPV</sequence>